<organism evidence="1 2">
    <name type="scientific">Armillaria solidipes</name>
    <dbReference type="NCBI Taxonomy" id="1076256"/>
    <lineage>
        <taxon>Eukaryota</taxon>
        <taxon>Fungi</taxon>
        <taxon>Dikarya</taxon>
        <taxon>Basidiomycota</taxon>
        <taxon>Agaricomycotina</taxon>
        <taxon>Agaricomycetes</taxon>
        <taxon>Agaricomycetidae</taxon>
        <taxon>Agaricales</taxon>
        <taxon>Marasmiineae</taxon>
        <taxon>Physalacriaceae</taxon>
        <taxon>Armillaria</taxon>
    </lineage>
</organism>
<evidence type="ECO:0000313" key="1">
    <source>
        <dbReference type="EMBL" id="PBK64024.1"/>
    </source>
</evidence>
<dbReference type="Proteomes" id="UP000218334">
    <property type="component" value="Unassembled WGS sequence"/>
</dbReference>
<evidence type="ECO:0000313" key="2">
    <source>
        <dbReference type="Proteomes" id="UP000218334"/>
    </source>
</evidence>
<accession>A0A2H3B588</accession>
<proteinExistence type="predicted"/>
<dbReference type="EMBL" id="KZ293454">
    <property type="protein sequence ID" value="PBK64024.1"/>
    <property type="molecule type" value="Genomic_DNA"/>
</dbReference>
<protein>
    <submittedName>
        <fullName evidence="1">Uncharacterized protein</fullName>
    </submittedName>
</protein>
<name>A0A2H3B588_9AGAR</name>
<gene>
    <name evidence="1" type="ORF">ARMSODRAFT_515899</name>
</gene>
<keyword evidence="2" id="KW-1185">Reference proteome</keyword>
<reference evidence="2" key="1">
    <citation type="journal article" date="2017" name="Nat. Ecol. Evol.">
        <title>Genome expansion and lineage-specific genetic innovations in the forest pathogenic fungi Armillaria.</title>
        <authorList>
            <person name="Sipos G."/>
            <person name="Prasanna A.N."/>
            <person name="Walter M.C."/>
            <person name="O'Connor E."/>
            <person name="Balint B."/>
            <person name="Krizsan K."/>
            <person name="Kiss B."/>
            <person name="Hess J."/>
            <person name="Varga T."/>
            <person name="Slot J."/>
            <person name="Riley R."/>
            <person name="Boka B."/>
            <person name="Rigling D."/>
            <person name="Barry K."/>
            <person name="Lee J."/>
            <person name="Mihaltcheva S."/>
            <person name="LaButti K."/>
            <person name="Lipzen A."/>
            <person name="Waldron R."/>
            <person name="Moloney N.M."/>
            <person name="Sperisen C."/>
            <person name="Kredics L."/>
            <person name="Vagvoelgyi C."/>
            <person name="Patrignani A."/>
            <person name="Fitzpatrick D."/>
            <person name="Nagy I."/>
            <person name="Doyle S."/>
            <person name="Anderson J.B."/>
            <person name="Grigoriev I.V."/>
            <person name="Gueldener U."/>
            <person name="Muensterkoetter M."/>
            <person name="Nagy L.G."/>
        </authorList>
    </citation>
    <scope>NUCLEOTIDE SEQUENCE [LARGE SCALE GENOMIC DNA]</scope>
    <source>
        <strain evidence="2">28-4</strain>
    </source>
</reference>
<dbReference type="AlphaFoldDB" id="A0A2H3B588"/>
<sequence length="79" mass="9173">MLWPLPRNVFRPSRRSKMITCPQLWLPIAEILWTTFPTGQGTTKSTNLLARPTRFYFCGWRFNFSMSCPASGTSLRTML</sequence>